<keyword evidence="5 11" id="KW-0812">Transmembrane</keyword>
<dbReference type="SUPFAM" id="SSF81336">
    <property type="entry name" value="F1F0 ATP synthase subunit A"/>
    <property type="match status" value="1"/>
</dbReference>
<sequence>MTEISIKAEELFRIGSWPVTNSLLLALVSLVVLAVTAFALHRKLALIPGKLQGIFEMFADEMLGLMDSVLGGRAMSEKYFPLIASVFTFILISNWLGLLPVVGSVGIREDHSFIPLFRAPAADLNFTVVLAIVSVFAVQILGVVAVGAGKHFSKYFTLKNPILTFAGLLEFIAEFVKIISFSFRLFGNVFAGEVLLIIIGFLVPYILPLPFLFLEVFVGFVQALIFAMLTLVFVAMAVREHEAH</sequence>
<keyword evidence="10 11" id="KW-0066">ATP synthesis</keyword>
<evidence type="ECO:0000256" key="10">
    <source>
        <dbReference type="ARBA" id="ARBA00023310"/>
    </source>
</evidence>
<dbReference type="Proteomes" id="UP000178996">
    <property type="component" value="Unassembled WGS sequence"/>
</dbReference>
<feature type="transmembrane region" description="Helical" evidence="11">
    <location>
        <begin position="213"/>
        <end position="238"/>
    </location>
</feature>
<organism evidence="13 14">
    <name type="scientific">Candidatus Ryanbacteria bacterium RIFCSPLOWO2_12_FULL_47_9c</name>
    <dbReference type="NCBI Taxonomy" id="1802131"/>
    <lineage>
        <taxon>Bacteria</taxon>
        <taxon>Candidatus Ryaniibacteriota</taxon>
    </lineage>
</organism>
<dbReference type="NCBIfam" id="TIGR01131">
    <property type="entry name" value="ATP_synt_6_or_A"/>
    <property type="match status" value="1"/>
</dbReference>
<evidence type="ECO:0000256" key="3">
    <source>
        <dbReference type="ARBA" id="ARBA00022448"/>
    </source>
</evidence>
<feature type="transmembrane region" description="Helical" evidence="11">
    <location>
        <begin position="127"/>
        <end position="149"/>
    </location>
</feature>
<evidence type="ECO:0000256" key="11">
    <source>
        <dbReference type="HAMAP-Rule" id="MF_01393"/>
    </source>
</evidence>
<name>A0A1G2H626_9BACT</name>
<evidence type="ECO:0000256" key="1">
    <source>
        <dbReference type="ARBA" id="ARBA00004141"/>
    </source>
</evidence>
<dbReference type="InterPro" id="IPR045082">
    <property type="entry name" value="ATP_syn_F0_a_bact/chloroplast"/>
</dbReference>
<gene>
    <name evidence="11" type="primary">atpB</name>
    <name evidence="13" type="ORF">A3G60_00610</name>
</gene>
<dbReference type="Pfam" id="PF00119">
    <property type="entry name" value="ATP-synt_A"/>
    <property type="match status" value="1"/>
</dbReference>
<reference evidence="13 14" key="1">
    <citation type="journal article" date="2016" name="Nat. Commun.">
        <title>Thousands of microbial genomes shed light on interconnected biogeochemical processes in an aquifer system.</title>
        <authorList>
            <person name="Anantharaman K."/>
            <person name="Brown C.T."/>
            <person name="Hug L.A."/>
            <person name="Sharon I."/>
            <person name="Castelle C.J."/>
            <person name="Probst A.J."/>
            <person name="Thomas B.C."/>
            <person name="Singh A."/>
            <person name="Wilkins M.J."/>
            <person name="Karaoz U."/>
            <person name="Brodie E.L."/>
            <person name="Williams K.H."/>
            <person name="Hubbard S.S."/>
            <person name="Banfield J.F."/>
        </authorList>
    </citation>
    <scope>NUCLEOTIDE SEQUENCE [LARGE SCALE GENOMIC DNA]</scope>
</reference>
<dbReference type="GO" id="GO:0045259">
    <property type="term" value="C:proton-transporting ATP synthase complex"/>
    <property type="evidence" value="ECO:0007669"/>
    <property type="project" value="UniProtKB-KW"/>
</dbReference>
<comment type="function">
    <text evidence="11 12">Key component of the proton channel; it plays a direct role in the translocation of protons across the membrane.</text>
</comment>
<evidence type="ECO:0000256" key="4">
    <source>
        <dbReference type="ARBA" id="ARBA00022547"/>
    </source>
</evidence>
<evidence type="ECO:0000256" key="6">
    <source>
        <dbReference type="ARBA" id="ARBA00022781"/>
    </source>
</evidence>
<evidence type="ECO:0000256" key="2">
    <source>
        <dbReference type="ARBA" id="ARBA00006810"/>
    </source>
</evidence>
<keyword evidence="8 11" id="KW-0406">Ion transport</keyword>
<evidence type="ECO:0000256" key="9">
    <source>
        <dbReference type="ARBA" id="ARBA00023136"/>
    </source>
</evidence>
<proteinExistence type="inferred from homology"/>
<feature type="transmembrane region" description="Helical" evidence="11">
    <location>
        <begin position="20"/>
        <end position="40"/>
    </location>
</feature>
<evidence type="ECO:0000256" key="8">
    <source>
        <dbReference type="ARBA" id="ARBA00023065"/>
    </source>
</evidence>
<comment type="subcellular location">
    <subcellularLocation>
        <location evidence="11 12">Cell membrane</location>
        <topology evidence="11 12">Multi-pass membrane protein</topology>
    </subcellularLocation>
    <subcellularLocation>
        <location evidence="1">Membrane</location>
        <topology evidence="1">Multi-pass membrane protein</topology>
    </subcellularLocation>
</comment>
<dbReference type="Gene3D" id="1.20.120.220">
    <property type="entry name" value="ATP synthase, F0 complex, subunit A"/>
    <property type="match status" value="1"/>
</dbReference>
<keyword evidence="3 11" id="KW-0813">Transport</keyword>
<dbReference type="GO" id="GO:0005886">
    <property type="term" value="C:plasma membrane"/>
    <property type="evidence" value="ECO:0007669"/>
    <property type="project" value="UniProtKB-SubCell"/>
</dbReference>
<protein>
    <recommendedName>
        <fullName evidence="11 12">ATP synthase subunit a</fullName>
    </recommendedName>
    <alternativeName>
        <fullName evidence="11">ATP synthase F0 sector subunit a</fullName>
    </alternativeName>
    <alternativeName>
        <fullName evidence="11">F-ATPase subunit 6</fullName>
    </alternativeName>
</protein>
<dbReference type="HAMAP" id="MF_01393">
    <property type="entry name" value="ATP_synth_a_bact"/>
    <property type="match status" value="1"/>
</dbReference>
<evidence type="ECO:0000313" key="14">
    <source>
        <dbReference type="Proteomes" id="UP000178996"/>
    </source>
</evidence>
<feature type="transmembrane region" description="Helical" evidence="11">
    <location>
        <begin position="82"/>
        <end position="107"/>
    </location>
</feature>
<dbReference type="PROSITE" id="PS00449">
    <property type="entry name" value="ATPASE_A"/>
    <property type="match status" value="1"/>
</dbReference>
<keyword evidence="11" id="KW-1003">Cell membrane</keyword>
<keyword evidence="6 11" id="KW-0375">Hydrogen ion transport</keyword>
<evidence type="ECO:0000256" key="12">
    <source>
        <dbReference type="RuleBase" id="RU000483"/>
    </source>
</evidence>
<dbReference type="GO" id="GO:0046933">
    <property type="term" value="F:proton-transporting ATP synthase activity, rotational mechanism"/>
    <property type="evidence" value="ECO:0007669"/>
    <property type="project" value="UniProtKB-UniRule"/>
</dbReference>
<feature type="transmembrane region" description="Helical" evidence="11">
    <location>
        <begin position="185"/>
        <end position="207"/>
    </location>
</feature>
<keyword evidence="9 11" id="KW-0472">Membrane</keyword>
<comment type="similarity">
    <text evidence="2 11 12">Belongs to the ATPase A chain family.</text>
</comment>
<dbReference type="InterPro" id="IPR023011">
    <property type="entry name" value="ATP_synth_F0_asu_AS"/>
</dbReference>
<dbReference type="InterPro" id="IPR035908">
    <property type="entry name" value="F0_ATP_A_sf"/>
</dbReference>
<dbReference type="InterPro" id="IPR000568">
    <property type="entry name" value="ATP_synth_F0_asu"/>
</dbReference>
<dbReference type="PANTHER" id="PTHR42823:SF3">
    <property type="entry name" value="ATP SYNTHASE SUBUNIT A, CHLOROPLASTIC"/>
    <property type="match status" value="1"/>
</dbReference>
<evidence type="ECO:0000256" key="7">
    <source>
        <dbReference type="ARBA" id="ARBA00022989"/>
    </source>
</evidence>
<dbReference type="PANTHER" id="PTHR42823">
    <property type="entry name" value="ATP SYNTHASE SUBUNIT A, CHLOROPLASTIC"/>
    <property type="match status" value="1"/>
</dbReference>
<evidence type="ECO:0000313" key="13">
    <source>
        <dbReference type="EMBL" id="OGZ57780.1"/>
    </source>
</evidence>
<keyword evidence="7 11" id="KW-1133">Transmembrane helix</keyword>
<evidence type="ECO:0000256" key="5">
    <source>
        <dbReference type="ARBA" id="ARBA00022692"/>
    </source>
</evidence>
<comment type="caution">
    <text evidence="13">The sequence shown here is derived from an EMBL/GenBank/DDBJ whole genome shotgun (WGS) entry which is preliminary data.</text>
</comment>
<dbReference type="CDD" id="cd00310">
    <property type="entry name" value="ATP-synt_Fo_a_6"/>
    <property type="match status" value="1"/>
</dbReference>
<dbReference type="GO" id="GO:0042777">
    <property type="term" value="P:proton motive force-driven plasma membrane ATP synthesis"/>
    <property type="evidence" value="ECO:0007669"/>
    <property type="project" value="TreeGrafter"/>
</dbReference>
<accession>A0A1G2H626</accession>
<keyword evidence="4 11" id="KW-0138">CF(0)</keyword>
<dbReference type="AlphaFoldDB" id="A0A1G2H626"/>
<dbReference type="PRINTS" id="PR00123">
    <property type="entry name" value="ATPASEA"/>
</dbReference>
<dbReference type="EMBL" id="MHOB01000016">
    <property type="protein sequence ID" value="OGZ57780.1"/>
    <property type="molecule type" value="Genomic_DNA"/>
</dbReference>